<sequence length="73" mass="8360">MELPPEDREYLADMLEQSLPHEEFRTPEIADAWAREIDRRLGAYDRGETKAVGFEEALASMRQALEAHAVENS</sequence>
<evidence type="ECO:0000313" key="2">
    <source>
        <dbReference type="Proteomes" id="UP000318878"/>
    </source>
</evidence>
<protein>
    <submittedName>
        <fullName evidence="1">Putative addiction module component</fullName>
    </submittedName>
</protein>
<keyword evidence="2" id="KW-1185">Reference proteome</keyword>
<reference evidence="1 2" key="1">
    <citation type="submission" date="2019-02" db="EMBL/GenBank/DDBJ databases">
        <title>Deep-cultivation of Planctomycetes and their phenomic and genomic characterization uncovers novel biology.</title>
        <authorList>
            <person name="Wiegand S."/>
            <person name="Jogler M."/>
            <person name="Boedeker C."/>
            <person name="Pinto D."/>
            <person name="Vollmers J."/>
            <person name="Rivas-Marin E."/>
            <person name="Kohn T."/>
            <person name="Peeters S.H."/>
            <person name="Heuer A."/>
            <person name="Rast P."/>
            <person name="Oberbeckmann S."/>
            <person name="Bunk B."/>
            <person name="Jeske O."/>
            <person name="Meyerdierks A."/>
            <person name="Storesund J.E."/>
            <person name="Kallscheuer N."/>
            <person name="Luecker S."/>
            <person name="Lage O.M."/>
            <person name="Pohl T."/>
            <person name="Merkel B.J."/>
            <person name="Hornburger P."/>
            <person name="Mueller R.-W."/>
            <person name="Bruemmer F."/>
            <person name="Labrenz M."/>
            <person name="Spormann A.M."/>
            <person name="Op Den Camp H."/>
            <person name="Overmann J."/>
            <person name="Amann R."/>
            <person name="Jetten M.S.M."/>
            <person name="Mascher T."/>
            <person name="Medema M.H."/>
            <person name="Devos D.P."/>
            <person name="Kaster A.-K."/>
            <person name="Ovreas L."/>
            <person name="Rohde M."/>
            <person name="Galperin M.Y."/>
            <person name="Jogler C."/>
        </authorList>
    </citation>
    <scope>NUCLEOTIDE SEQUENCE [LARGE SCALE GENOMIC DNA]</scope>
    <source>
        <strain evidence="1 2">Enr8</strain>
    </source>
</reference>
<name>A0A5C5V1B9_9BACT</name>
<dbReference type="Pfam" id="PF09720">
    <property type="entry name" value="Unstab_antitox"/>
    <property type="match status" value="1"/>
</dbReference>
<accession>A0A5C5V1B9</accession>
<dbReference type="Proteomes" id="UP000318878">
    <property type="component" value="Unassembled WGS sequence"/>
</dbReference>
<dbReference type="EMBL" id="SJPF01000004">
    <property type="protein sequence ID" value="TWT31557.1"/>
    <property type="molecule type" value="Genomic_DNA"/>
</dbReference>
<comment type="caution">
    <text evidence="1">The sequence shown here is derived from an EMBL/GenBank/DDBJ whole genome shotgun (WGS) entry which is preliminary data.</text>
</comment>
<gene>
    <name evidence="1" type="ORF">Enr8_34790</name>
</gene>
<evidence type="ECO:0000313" key="1">
    <source>
        <dbReference type="EMBL" id="TWT31557.1"/>
    </source>
</evidence>
<dbReference type="AlphaFoldDB" id="A0A5C5V1B9"/>
<proteinExistence type="predicted"/>
<dbReference type="NCBIfam" id="TIGR02574">
    <property type="entry name" value="stabl_TIGR02574"/>
    <property type="match status" value="1"/>
</dbReference>
<organism evidence="1 2">
    <name type="scientific">Blastopirellula retiformator</name>
    <dbReference type="NCBI Taxonomy" id="2527970"/>
    <lineage>
        <taxon>Bacteria</taxon>
        <taxon>Pseudomonadati</taxon>
        <taxon>Planctomycetota</taxon>
        <taxon>Planctomycetia</taxon>
        <taxon>Pirellulales</taxon>
        <taxon>Pirellulaceae</taxon>
        <taxon>Blastopirellula</taxon>
    </lineage>
</organism>
<dbReference type="InterPro" id="IPR013406">
    <property type="entry name" value="CHP02574_addiction_mod"/>
</dbReference>